<evidence type="ECO:0000313" key="2">
    <source>
        <dbReference type="Proteomes" id="UP001164746"/>
    </source>
</evidence>
<name>A0ABY7GAV4_MYAAR</name>
<reference evidence="1" key="1">
    <citation type="submission" date="2022-11" db="EMBL/GenBank/DDBJ databases">
        <title>Centuries of genome instability and evolution in soft-shell clam transmissible cancer (bioRxiv).</title>
        <authorList>
            <person name="Hart S.F.M."/>
            <person name="Yonemitsu M.A."/>
            <person name="Giersch R.M."/>
            <person name="Beal B.F."/>
            <person name="Arriagada G."/>
            <person name="Davis B.W."/>
            <person name="Ostrander E.A."/>
            <person name="Goff S.P."/>
            <person name="Metzger M.J."/>
        </authorList>
    </citation>
    <scope>NUCLEOTIDE SEQUENCE</scope>
    <source>
        <strain evidence="1">MELC-2E11</strain>
        <tissue evidence="1">Siphon/mantle</tissue>
    </source>
</reference>
<accession>A0ABY7GAV4</accession>
<dbReference type="EMBL" id="CP111028">
    <property type="protein sequence ID" value="WAR31555.1"/>
    <property type="molecule type" value="Genomic_DNA"/>
</dbReference>
<proteinExistence type="predicted"/>
<keyword evidence="2" id="KW-1185">Reference proteome</keyword>
<evidence type="ECO:0000313" key="1">
    <source>
        <dbReference type="EMBL" id="WAR31555.1"/>
    </source>
</evidence>
<organism evidence="1 2">
    <name type="scientific">Mya arenaria</name>
    <name type="common">Soft-shell clam</name>
    <dbReference type="NCBI Taxonomy" id="6604"/>
    <lineage>
        <taxon>Eukaryota</taxon>
        <taxon>Metazoa</taxon>
        <taxon>Spiralia</taxon>
        <taxon>Lophotrochozoa</taxon>
        <taxon>Mollusca</taxon>
        <taxon>Bivalvia</taxon>
        <taxon>Autobranchia</taxon>
        <taxon>Heteroconchia</taxon>
        <taxon>Euheterodonta</taxon>
        <taxon>Imparidentia</taxon>
        <taxon>Neoheterodontei</taxon>
        <taxon>Myida</taxon>
        <taxon>Myoidea</taxon>
        <taxon>Myidae</taxon>
        <taxon>Mya</taxon>
    </lineage>
</organism>
<protein>
    <submittedName>
        <fullName evidence="1">Uncharacterized protein</fullName>
    </submittedName>
</protein>
<sequence>MSSRYGGQLSWLHQSAVSS</sequence>
<gene>
    <name evidence="1" type="ORF">MAR_034097</name>
</gene>
<dbReference type="Proteomes" id="UP001164746">
    <property type="component" value="Chromosome 17"/>
</dbReference>